<proteinExistence type="predicted"/>
<dbReference type="EMBL" id="WIXE01009960">
    <property type="protein sequence ID" value="KAK5977982.1"/>
    <property type="molecule type" value="Genomic_DNA"/>
</dbReference>
<reference evidence="2 3" key="1">
    <citation type="submission" date="2019-10" db="EMBL/GenBank/DDBJ databases">
        <title>Assembly and Annotation for the nematode Trichostrongylus colubriformis.</title>
        <authorList>
            <person name="Martin J."/>
        </authorList>
    </citation>
    <scope>NUCLEOTIDE SEQUENCE [LARGE SCALE GENOMIC DNA]</scope>
    <source>
        <strain evidence="2">G859</strain>
        <tissue evidence="2">Whole worm</tissue>
    </source>
</reference>
<evidence type="ECO:0000313" key="2">
    <source>
        <dbReference type="EMBL" id="KAK5977982.1"/>
    </source>
</evidence>
<evidence type="ECO:0000256" key="1">
    <source>
        <dbReference type="SAM" id="Phobius"/>
    </source>
</evidence>
<dbReference type="Proteomes" id="UP001331761">
    <property type="component" value="Unassembled WGS sequence"/>
</dbReference>
<gene>
    <name evidence="2" type="ORF">GCK32_018388</name>
</gene>
<dbReference type="AlphaFoldDB" id="A0AAN8FP43"/>
<keyword evidence="3" id="KW-1185">Reference proteome</keyword>
<feature type="non-terminal residue" evidence="2">
    <location>
        <position position="1"/>
    </location>
</feature>
<feature type="transmembrane region" description="Helical" evidence="1">
    <location>
        <begin position="57"/>
        <end position="76"/>
    </location>
</feature>
<feature type="transmembrane region" description="Helical" evidence="1">
    <location>
        <begin position="159"/>
        <end position="180"/>
    </location>
</feature>
<dbReference type="Gene3D" id="1.20.1070.10">
    <property type="entry name" value="Rhodopsin 7-helix transmembrane proteins"/>
    <property type="match status" value="1"/>
</dbReference>
<keyword evidence="1" id="KW-1133">Transmembrane helix</keyword>
<name>A0AAN8FP43_TRICO</name>
<dbReference type="PANTHER" id="PTHR22718:SF25">
    <property type="entry name" value="G-PROTEIN COUPLED RECEPTORS FAMILY 1 PROFILE DOMAIN-CONTAINING PROTEIN"/>
    <property type="match status" value="1"/>
</dbReference>
<evidence type="ECO:0008006" key="4">
    <source>
        <dbReference type="Google" id="ProtNLM"/>
    </source>
</evidence>
<accession>A0AAN8FP43</accession>
<keyword evidence="1" id="KW-0812">Transmembrane</keyword>
<comment type="caution">
    <text evidence="2">The sequence shown here is derived from an EMBL/GenBank/DDBJ whole genome shotgun (WGS) entry which is preliminary data.</text>
</comment>
<organism evidence="2 3">
    <name type="scientific">Trichostrongylus colubriformis</name>
    <name type="common">Black scour worm</name>
    <dbReference type="NCBI Taxonomy" id="6319"/>
    <lineage>
        <taxon>Eukaryota</taxon>
        <taxon>Metazoa</taxon>
        <taxon>Ecdysozoa</taxon>
        <taxon>Nematoda</taxon>
        <taxon>Chromadorea</taxon>
        <taxon>Rhabditida</taxon>
        <taxon>Rhabditina</taxon>
        <taxon>Rhabditomorpha</taxon>
        <taxon>Strongyloidea</taxon>
        <taxon>Trichostrongylidae</taxon>
        <taxon>Trichostrongylus</taxon>
    </lineage>
</organism>
<keyword evidence="1" id="KW-0472">Membrane</keyword>
<dbReference type="PANTHER" id="PTHR22718">
    <property type="entry name" value="SERPENTINE RECEPTOR, CLASS X"/>
    <property type="match status" value="1"/>
</dbReference>
<feature type="transmembrane region" description="Helical" evidence="1">
    <location>
        <begin position="118"/>
        <end position="138"/>
    </location>
</feature>
<sequence length="189" mass="21499">IYEPPVTIWIYNIINVVDTISFNGILWFTLTIAVNRWTVFAYPVLHHALFRRSKVWRTVMAVGGVVLVQVTGANLLQCWNSVPSTSFTSTSDARIRHSCYHSHGSSVSFMQVMRYESYVLPVIMFLLYVYEFVLLRLASSSTHDAWASSSRQRQIEISLLSQAVIITLFLELQTASFTILPKIATGFNK</sequence>
<evidence type="ECO:0000313" key="3">
    <source>
        <dbReference type="Proteomes" id="UP001331761"/>
    </source>
</evidence>
<protein>
    <recommendedName>
        <fullName evidence="4">G-protein coupled receptors family 1 profile domain-containing protein</fullName>
    </recommendedName>
</protein>